<evidence type="ECO:0000313" key="2">
    <source>
        <dbReference type="Proteomes" id="UP000467840"/>
    </source>
</evidence>
<keyword evidence="2" id="KW-1185">Reference proteome</keyword>
<dbReference type="EMBL" id="JAAGAX010000013">
    <property type="protein sequence ID" value="KAF2294428.1"/>
    <property type="molecule type" value="Genomic_DNA"/>
</dbReference>
<dbReference type="Pfam" id="PF14009">
    <property type="entry name" value="PADRE"/>
    <property type="match status" value="1"/>
</dbReference>
<name>A0A6A6L2F2_HEVBR</name>
<dbReference type="AlphaFoldDB" id="A0A6A6L2F2"/>
<proteinExistence type="predicted"/>
<sequence length="186" mass="19729">MGICSSHEITPAATAKLILQDGQLEEFSYPVTVSQILKGNHSCFVCKADDMDYNACIPAIDGDEELQLGQLYFVLPVNWINSRLSPRDMAALAVKASLALKSSGGHKILPGIRRIVPMLYASNKKAVECSRMVGNGCGGCGDGDSHSGKGLECTMPCGNKVEVAHGVFGIIQGKALCSCVLIVWKG</sequence>
<organism evidence="1 2">
    <name type="scientific">Hevea brasiliensis</name>
    <name type="common">Para rubber tree</name>
    <name type="synonym">Siphonia brasiliensis</name>
    <dbReference type="NCBI Taxonomy" id="3981"/>
    <lineage>
        <taxon>Eukaryota</taxon>
        <taxon>Viridiplantae</taxon>
        <taxon>Streptophyta</taxon>
        <taxon>Embryophyta</taxon>
        <taxon>Tracheophyta</taxon>
        <taxon>Spermatophyta</taxon>
        <taxon>Magnoliopsida</taxon>
        <taxon>eudicotyledons</taxon>
        <taxon>Gunneridae</taxon>
        <taxon>Pentapetalae</taxon>
        <taxon>rosids</taxon>
        <taxon>fabids</taxon>
        <taxon>Malpighiales</taxon>
        <taxon>Euphorbiaceae</taxon>
        <taxon>Crotonoideae</taxon>
        <taxon>Micrandreae</taxon>
        <taxon>Hevea</taxon>
    </lineage>
</organism>
<accession>A0A6A6L2F2</accession>
<reference evidence="1 2" key="1">
    <citation type="journal article" date="2020" name="Mol. Plant">
        <title>The Chromosome-Based Rubber Tree Genome Provides New Insights into Spurge Genome Evolution and Rubber Biosynthesis.</title>
        <authorList>
            <person name="Liu J."/>
            <person name="Shi C."/>
            <person name="Shi C.C."/>
            <person name="Li W."/>
            <person name="Zhang Q.J."/>
            <person name="Zhang Y."/>
            <person name="Li K."/>
            <person name="Lu H.F."/>
            <person name="Shi C."/>
            <person name="Zhu S.T."/>
            <person name="Xiao Z.Y."/>
            <person name="Nan H."/>
            <person name="Yue Y."/>
            <person name="Zhu X.G."/>
            <person name="Wu Y."/>
            <person name="Hong X.N."/>
            <person name="Fan G.Y."/>
            <person name="Tong Y."/>
            <person name="Zhang D."/>
            <person name="Mao C.L."/>
            <person name="Liu Y.L."/>
            <person name="Hao S.J."/>
            <person name="Liu W.Q."/>
            <person name="Lv M.Q."/>
            <person name="Zhang H.B."/>
            <person name="Liu Y."/>
            <person name="Hu-Tang G.R."/>
            <person name="Wang J.P."/>
            <person name="Wang J.H."/>
            <person name="Sun Y.H."/>
            <person name="Ni S.B."/>
            <person name="Chen W.B."/>
            <person name="Zhang X.C."/>
            <person name="Jiao Y.N."/>
            <person name="Eichler E.E."/>
            <person name="Li G.H."/>
            <person name="Liu X."/>
            <person name="Gao L.Z."/>
        </authorList>
    </citation>
    <scope>NUCLEOTIDE SEQUENCE [LARGE SCALE GENOMIC DNA]</scope>
    <source>
        <strain evidence="2">cv. GT1</strain>
        <tissue evidence="1">Leaf</tissue>
    </source>
</reference>
<dbReference type="Proteomes" id="UP000467840">
    <property type="component" value="Chromosome 7"/>
</dbReference>
<comment type="caution">
    <text evidence="1">The sequence shown here is derived from an EMBL/GenBank/DDBJ whole genome shotgun (WGS) entry which is preliminary data.</text>
</comment>
<dbReference type="PANTHER" id="PTHR33052">
    <property type="entry name" value="DUF4228 DOMAIN PROTEIN-RELATED"/>
    <property type="match status" value="1"/>
</dbReference>
<gene>
    <name evidence="1" type="ORF">GH714_011304</name>
</gene>
<evidence type="ECO:0000313" key="1">
    <source>
        <dbReference type="EMBL" id="KAF2294428.1"/>
    </source>
</evidence>
<dbReference type="InterPro" id="IPR025322">
    <property type="entry name" value="PADRE_dom"/>
</dbReference>
<protein>
    <submittedName>
        <fullName evidence="1">Uncharacterized protein</fullName>
    </submittedName>
</protein>